<dbReference type="Gene3D" id="1.10.8.60">
    <property type="match status" value="1"/>
</dbReference>
<dbReference type="PANTHER" id="PTHR13779">
    <property type="entry name" value="WERNER HELICASE-INTERACTING PROTEIN 1 FAMILY MEMBER"/>
    <property type="match status" value="1"/>
</dbReference>
<sequence length="447" mass="49024">MELFRQSTARQAAAQAPLAARMRPRSLDEFVGQEHLVGPGRVLRRAIEGDDLSSLILYGPPGTGKTSLAHVIAGATRSEVEQVNAVTAGVADLKQVIARAQDRQTLYGKRTILFIDEIHRFNKAQQDVLLPHVEEGTVILIGATTENPFFEVNSTLVSRSRVLRLEPLRDEEIGTIISRALADGDRGLAGQRVEVDEEARAHLVAVSNGDARIALNTLEVAAMTTPPGPSGTRVITVQIVEEVAQRRALVYDREGDSHYDHISAFIKSMRGSDPDAAVYWLMRMLAAGENPRYIARRMVVHAAEDVGMADPMALVVATSAAHAVEYVGLPEAQIPMTEAAIYIATAPKSNAVVRAIGAATLDVEEQRADPVPVHLRDSSHPQAVKQLGHGQGYKYAHDHPNGFVPQEYLPDSVAGHIYYEPTEHGFETEIRRRLRTWWKGIKNYSPE</sequence>
<dbReference type="GO" id="GO:0006261">
    <property type="term" value="P:DNA-templated DNA replication"/>
    <property type="evidence" value="ECO:0007669"/>
    <property type="project" value="TreeGrafter"/>
</dbReference>
<dbReference type="FunFam" id="1.10.8.60:FF:000029">
    <property type="entry name" value="Replication-associated recombination protein A"/>
    <property type="match status" value="1"/>
</dbReference>
<dbReference type="InterPro" id="IPR032423">
    <property type="entry name" value="AAA_assoc_2"/>
</dbReference>
<dbReference type="Pfam" id="PF00004">
    <property type="entry name" value="AAA"/>
    <property type="match status" value="1"/>
</dbReference>
<comment type="similarity">
    <text evidence="1">Belongs to the AAA ATPase family. RarA/MGS1/WRNIP1 subfamily.</text>
</comment>
<evidence type="ECO:0000313" key="7">
    <source>
        <dbReference type="Proteomes" id="UP000318834"/>
    </source>
</evidence>
<dbReference type="GO" id="GO:0008047">
    <property type="term" value="F:enzyme activator activity"/>
    <property type="evidence" value="ECO:0007669"/>
    <property type="project" value="TreeGrafter"/>
</dbReference>
<dbReference type="SUPFAM" id="SSF48019">
    <property type="entry name" value="post-AAA+ oligomerization domain-like"/>
    <property type="match status" value="1"/>
</dbReference>
<reference evidence="6 7" key="1">
    <citation type="journal article" date="2019" name="Nat. Microbiol.">
        <title>Mediterranean grassland soil C-N compound turnover is dependent on rainfall and depth, and is mediated by genomically divergent microorganisms.</title>
        <authorList>
            <person name="Diamond S."/>
            <person name="Andeer P.F."/>
            <person name="Li Z."/>
            <person name="Crits-Christoph A."/>
            <person name="Burstein D."/>
            <person name="Anantharaman K."/>
            <person name="Lane K.R."/>
            <person name="Thomas B.C."/>
            <person name="Pan C."/>
            <person name="Northen T.R."/>
            <person name="Banfield J.F."/>
        </authorList>
    </citation>
    <scope>NUCLEOTIDE SEQUENCE [LARGE SCALE GENOMIC DNA]</scope>
    <source>
        <strain evidence="6">NP_8</strain>
    </source>
</reference>
<dbReference type="GO" id="GO:0005524">
    <property type="term" value="F:ATP binding"/>
    <property type="evidence" value="ECO:0007669"/>
    <property type="project" value="UniProtKB-KW"/>
</dbReference>
<organism evidence="6 7">
    <name type="scientific">Candidatus Segetimicrobium genomatis</name>
    <dbReference type="NCBI Taxonomy" id="2569760"/>
    <lineage>
        <taxon>Bacteria</taxon>
        <taxon>Bacillati</taxon>
        <taxon>Candidatus Sysuimicrobiota</taxon>
        <taxon>Candidatus Sysuimicrobiia</taxon>
        <taxon>Candidatus Sysuimicrobiales</taxon>
        <taxon>Candidatus Segetimicrobiaceae</taxon>
        <taxon>Candidatus Segetimicrobium</taxon>
    </lineage>
</organism>
<proteinExistence type="inferred from homology"/>
<evidence type="ECO:0000256" key="2">
    <source>
        <dbReference type="ARBA" id="ARBA00020776"/>
    </source>
</evidence>
<dbReference type="CDD" id="cd18139">
    <property type="entry name" value="HLD_clamp_RarA"/>
    <property type="match status" value="1"/>
</dbReference>
<dbReference type="InterPro" id="IPR027417">
    <property type="entry name" value="P-loop_NTPase"/>
</dbReference>
<dbReference type="FunFam" id="1.20.272.10:FF:000001">
    <property type="entry name" value="Putative AAA family ATPase"/>
    <property type="match status" value="1"/>
</dbReference>
<dbReference type="Gene3D" id="1.20.272.10">
    <property type="match status" value="1"/>
</dbReference>
<dbReference type="Pfam" id="PF16193">
    <property type="entry name" value="AAA_assoc_2"/>
    <property type="match status" value="1"/>
</dbReference>
<dbReference type="InterPro" id="IPR021886">
    <property type="entry name" value="MgsA_C"/>
</dbReference>
<accession>A0A537IR50</accession>
<dbReference type="InterPro" id="IPR051314">
    <property type="entry name" value="AAA_ATPase_RarA/MGS1/WRNIP1"/>
</dbReference>
<evidence type="ECO:0000256" key="4">
    <source>
        <dbReference type="ARBA" id="ARBA00022840"/>
    </source>
</evidence>
<dbReference type="GO" id="GO:0003677">
    <property type="term" value="F:DNA binding"/>
    <property type="evidence" value="ECO:0007669"/>
    <property type="project" value="InterPro"/>
</dbReference>
<evidence type="ECO:0000259" key="5">
    <source>
        <dbReference type="SMART" id="SM00382"/>
    </source>
</evidence>
<keyword evidence="4" id="KW-0067">ATP-binding</keyword>
<gene>
    <name evidence="6" type="ORF">E6H05_09110</name>
</gene>
<evidence type="ECO:0000313" key="6">
    <source>
        <dbReference type="EMBL" id="TMI73737.1"/>
    </source>
</evidence>
<dbReference type="GO" id="GO:0017116">
    <property type="term" value="F:single-stranded DNA helicase activity"/>
    <property type="evidence" value="ECO:0007669"/>
    <property type="project" value="TreeGrafter"/>
</dbReference>
<dbReference type="GO" id="GO:0016887">
    <property type="term" value="F:ATP hydrolysis activity"/>
    <property type="evidence" value="ECO:0007669"/>
    <property type="project" value="InterPro"/>
</dbReference>
<evidence type="ECO:0000256" key="3">
    <source>
        <dbReference type="ARBA" id="ARBA00022741"/>
    </source>
</evidence>
<dbReference type="GO" id="GO:0000731">
    <property type="term" value="P:DNA synthesis involved in DNA repair"/>
    <property type="evidence" value="ECO:0007669"/>
    <property type="project" value="TreeGrafter"/>
</dbReference>
<dbReference type="SUPFAM" id="SSF52540">
    <property type="entry name" value="P-loop containing nucleoside triphosphate hydrolases"/>
    <property type="match status" value="1"/>
</dbReference>
<feature type="domain" description="AAA+ ATPase" evidence="5">
    <location>
        <begin position="51"/>
        <end position="168"/>
    </location>
</feature>
<dbReference type="EMBL" id="VBAP01000067">
    <property type="protein sequence ID" value="TMI73737.1"/>
    <property type="molecule type" value="Genomic_DNA"/>
</dbReference>
<dbReference type="Proteomes" id="UP000318834">
    <property type="component" value="Unassembled WGS sequence"/>
</dbReference>
<dbReference type="InterPro" id="IPR003959">
    <property type="entry name" value="ATPase_AAA_core"/>
</dbReference>
<dbReference type="CDD" id="cd00009">
    <property type="entry name" value="AAA"/>
    <property type="match status" value="1"/>
</dbReference>
<dbReference type="SMART" id="SM00382">
    <property type="entry name" value="AAA"/>
    <property type="match status" value="1"/>
</dbReference>
<dbReference type="Gene3D" id="3.40.50.300">
    <property type="entry name" value="P-loop containing nucleotide triphosphate hydrolases"/>
    <property type="match status" value="1"/>
</dbReference>
<dbReference type="AlphaFoldDB" id="A0A537IR50"/>
<dbReference type="InterPro" id="IPR003593">
    <property type="entry name" value="AAA+_ATPase"/>
</dbReference>
<dbReference type="Pfam" id="PF12002">
    <property type="entry name" value="MgsA_C"/>
    <property type="match status" value="1"/>
</dbReference>
<name>A0A537IR50_9BACT</name>
<keyword evidence="3" id="KW-0547">Nucleotide-binding</keyword>
<dbReference type="FunFam" id="3.40.50.300:FF:000345">
    <property type="entry name" value="AAA family ATPase"/>
    <property type="match status" value="1"/>
</dbReference>
<dbReference type="InterPro" id="IPR008921">
    <property type="entry name" value="DNA_pol3_clamp-load_cplx_C"/>
</dbReference>
<dbReference type="Gene3D" id="1.10.3710.10">
    <property type="entry name" value="DNA polymerase III clamp loader subunits, C-terminal domain"/>
    <property type="match status" value="1"/>
</dbReference>
<protein>
    <recommendedName>
        <fullName evidence="2">Replication-associated recombination protein A</fullName>
    </recommendedName>
</protein>
<comment type="caution">
    <text evidence="6">The sequence shown here is derived from an EMBL/GenBank/DDBJ whole genome shotgun (WGS) entry which is preliminary data.</text>
</comment>
<evidence type="ECO:0000256" key="1">
    <source>
        <dbReference type="ARBA" id="ARBA00008959"/>
    </source>
</evidence>
<dbReference type="PANTHER" id="PTHR13779:SF7">
    <property type="entry name" value="ATPASE WRNIP1"/>
    <property type="match status" value="1"/>
</dbReference>